<dbReference type="Gene3D" id="2.170.16.10">
    <property type="entry name" value="Hedgehog/Intein (Hint) domain"/>
    <property type="match status" value="1"/>
</dbReference>
<proteinExistence type="predicted"/>
<dbReference type="Pfam" id="PF00353">
    <property type="entry name" value="HemolysinCabind"/>
    <property type="match status" value="11"/>
</dbReference>
<protein>
    <recommendedName>
        <fullName evidence="3">Hint domain-containing protein</fullName>
    </recommendedName>
</protein>
<dbReference type="EMBL" id="CP066788">
    <property type="protein sequence ID" value="QQM33128.1"/>
    <property type="molecule type" value="Genomic_DNA"/>
</dbReference>
<evidence type="ECO:0000313" key="4">
    <source>
        <dbReference type="EMBL" id="QQM33128.1"/>
    </source>
</evidence>
<dbReference type="SUPFAM" id="SSF51294">
    <property type="entry name" value="Hedgehog/intein (Hint) domain"/>
    <property type="match status" value="1"/>
</dbReference>
<dbReference type="PANTHER" id="PTHR38340:SF1">
    <property type="entry name" value="S-LAYER PROTEIN"/>
    <property type="match status" value="1"/>
</dbReference>
<evidence type="ECO:0000256" key="1">
    <source>
        <dbReference type="ARBA" id="ARBA00004613"/>
    </source>
</evidence>
<dbReference type="InterPro" id="IPR050557">
    <property type="entry name" value="RTX_toxin/Mannuronan_C5-epim"/>
</dbReference>
<dbReference type="PROSITE" id="PS50818">
    <property type="entry name" value="INTEIN_C_TER"/>
    <property type="match status" value="1"/>
</dbReference>
<dbReference type="InterPro" id="IPR030934">
    <property type="entry name" value="Intein_C"/>
</dbReference>
<keyword evidence="4" id="KW-0614">Plasmid</keyword>
<dbReference type="Proteomes" id="UP000596083">
    <property type="component" value="Plasmid plas-002"/>
</dbReference>
<feature type="domain" description="Hint" evidence="3">
    <location>
        <begin position="225"/>
        <end position="329"/>
    </location>
</feature>
<accession>A0A7T7HPR9</accession>
<dbReference type="InterPro" id="IPR006141">
    <property type="entry name" value="Intein_N"/>
</dbReference>
<reference evidence="4 5" key="1">
    <citation type="submission" date="2020-12" db="EMBL/GenBank/DDBJ databases">
        <authorList>
            <person name="Zheng R.K."/>
            <person name="Sun C.M."/>
        </authorList>
    </citation>
    <scope>NUCLEOTIDE SEQUENCE [LARGE SCALE GENOMIC DNA]</scope>
    <source>
        <strain evidence="4 5">ZRK001</strain>
        <plasmid evidence="4 5">plas-002</plasmid>
    </source>
</reference>
<evidence type="ECO:0000256" key="2">
    <source>
        <dbReference type="ARBA" id="ARBA00022525"/>
    </source>
</evidence>
<dbReference type="CDD" id="cd00081">
    <property type="entry name" value="Hint"/>
    <property type="match status" value="1"/>
</dbReference>
<dbReference type="InterPro" id="IPR036844">
    <property type="entry name" value="Hint_dom_sf"/>
</dbReference>
<dbReference type="GO" id="GO:0016539">
    <property type="term" value="P:intein-mediated protein splicing"/>
    <property type="evidence" value="ECO:0007669"/>
    <property type="project" value="InterPro"/>
</dbReference>
<dbReference type="PROSITE" id="PS00330">
    <property type="entry name" value="HEMOLYSIN_CALCIUM"/>
    <property type="match status" value="9"/>
</dbReference>
<dbReference type="SMART" id="SM00306">
    <property type="entry name" value="HintN"/>
    <property type="match status" value="1"/>
</dbReference>
<dbReference type="InterPro" id="IPR001343">
    <property type="entry name" value="Hemolysn_Ca-bd"/>
</dbReference>
<dbReference type="SUPFAM" id="SSF51120">
    <property type="entry name" value="beta-Roll"/>
    <property type="match status" value="5"/>
</dbReference>
<dbReference type="Gene3D" id="2.150.10.10">
    <property type="entry name" value="Serralysin-like metalloprotease, C-terminal"/>
    <property type="match status" value="6"/>
</dbReference>
<evidence type="ECO:0000259" key="3">
    <source>
        <dbReference type="SMART" id="SM00306"/>
    </source>
</evidence>
<dbReference type="NCBIfam" id="TIGR01443">
    <property type="entry name" value="intein_Cterm"/>
    <property type="match status" value="1"/>
</dbReference>
<dbReference type="InterPro" id="IPR011049">
    <property type="entry name" value="Serralysin-like_metalloprot_C"/>
</dbReference>
<organism evidence="4 5">
    <name type="scientific">Martelella lutilitoris</name>
    <dbReference type="NCBI Taxonomy" id="2583532"/>
    <lineage>
        <taxon>Bacteria</taxon>
        <taxon>Pseudomonadati</taxon>
        <taxon>Pseudomonadota</taxon>
        <taxon>Alphaproteobacteria</taxon>
        <taxon>Hyphomicrobiales</taxon>
        <taxon>Aurantimonadaceae</taxon>
        <taxon>Martelella</taxon>
    </lineage>
</organism>
<geneLocation type="plasmid" evidence="4 5">
    <name>plas-002</name>
</geneLocation>
<gene>
    <name evidence="4" type="ORF">JET14_22010</name>
</gene>
<dbReference type="PANTHER" id="PTHR38340">
    <property type="entry name" value="S-LAYER PROTEIN"/>
    <property type="match status" value="1"/>
</dbReference>
<dbReference type="InterPro" id="IPR003587">
    <property type="entry name" value="Hint_dom_N"/>
</dbReference>
<comment type="subcellular location">
    <subcellularLocation>
        <location evidence="1">Secreted</location>
    </subcellularLocation>
</comment>
<dbReference type="PROSITE" id="PS50817">
    <property type="entry name" value="INTEIN_N_TER"/>
    <property type="match status" value="1"/>
</dbReference>
<dbReference type="RefSeq" id="WP_200338478.1">
    <property type="nucleotide sequence ID" value="NZ_CP066788.1"/>
</dbReference>
<dbReference type="GO" id="GO:0005576">
    <property type="term" value="C:extracellular region"/>
    <property type="evidence" value="ECO:0007669"/>
    <property type="project" value="UniProtKB-SubCell"/>
</dbReference>
<sequence length="1683" mass="176671">MPRLSVSQLTELRAYADASDRVGYYTYLEDHGFSYAGLALGVVEQDTVSGRFAVAFMTQRATELGITLTSDLIEAIGVDLMNADLDAREASGGEVLKYDVIWRYHTQTFEFHGLDADAWTANSLLQVSGELAFYAPSTARTITWTGLRDGGSFVQFVEAIDMLGAYPINAEAREWVGRVKQILSEKGDYILTGQEVDPLEKAAVELLKHIDGRIDAAIGQARFGNYCFPADTTILVSTTKTERIADLRVGDTVLAFDAAAEMGRGALVEKRVVRLYRNTTTEWLKLSWMENGEPRELVVTPGHRFLTETGAFEKIGDMLENGRARIVLASGVVVEATAEKIVYSQETAGLFERARTYGVSSGNAALAPVEQDAWQSYNFEVEDLHTYVAEGVRVHNDSQVYIDTAGAIGQAFGTQLGQMLTEGESQFVQLAAGTALGVVTRNLAEIIEDAGYHAFTGNQMNFGASLSQAVRQLDDIGVDFANAAIGTASSFLMAELGESLGLDGFGASLFNVSASAYTGSVLNQALSNIAAGRTILQGADFTNALSVLPGTVGTFFGSSLAQQVLPAETVAGTIGGSLGSVAGSALGSSFVGSVFGSATSVLGNFLLPGIGSFFGSIIGTFLGDLFADEPDPHAAIDLFMRTGLSADRGGLLEVVAQWKSVDGFPHDATTAWAEAVHNLSLEYVRTVGGFDYANAKVSGLEISQEAIDQFGLSPNELVRVLQQMNITVDGSDNLHYFVNGIEVGSAERMVDGAIAGFIKDAQVIGGDLLLQRAAANSAASDTATLSGDMAVAEQYAKYLNSRDAINALIVAQPDSVFAASWAITLAQANDLGLSRTNVTDFHGGLGGFLASLAHAGVSVTPDDVSIWRDNATGMAKIDIRVDADFQMPGIVDVFADTVQVVDENGGRVLRLGFWNAMSGVGYNDVTGQQWVNGVAEITGQTAGRDLWIAGDNANHRFVDSGTRYIGVGDAEIISSDDILVGGAGADQLDGAEGWDWIVGGGGNDVLNGGSEADTLLGGDGNDILNGGFDLDYLEGGAGADILNGGDYGLDWDTAGYAGSNAAVNINLSAHTAYGGHADGDQLNGILNLVGSDYDDHLTGNEYRNVLEGGAGADVLDGGWNTASDIYDFASYFRSSEGVTASLADRSVNTGDAAGDVYINIRALEGSAFGDILIGDANDNPLWGHGGDDVLIVGEGADLAYGGFGFDVMSYRTLNYGIVLNLQDWNSSSAVVVDDGALGVEAFEGTGFNDTLIGRNTSAEPSGASENDVLYGLAGNDALLGNAGSDLLDGGKGNDMLYGGANDDNLYGGFGNDHVFGEDGNDRIFVEAEDGADEIDGGGGSDHLYLSRAGYDVAFTFSLANPSVKQYLADGTTIVNIESLEYHGGNLVDTVEGGTGDDTIYGYGADDILKGASGNDGLYGGAGNDRLYGGSGNDWLDGGASANGGWNDLYGEDGDDTYNIASWTGNTYIDEQGHSGNDRVLFRDLELWAISVEWDAGYTHLEVSDGTGSMTHIHSPSAFESFAFERADRVFGGLLAGGPGASNDVFHGGGSDDLAYGGDGNDEIYGQAGDDLIVSDGGNDGLYGGAGNDRLYGGSGNDWLDGGSGDDVFVFEESFGQDRIGSFEYSRDHIDLSSVGAISDWNDLLDHHLYEVDGNAVIDDGAGNTITFDGLHKAALTDSDFIFA</sequence>
<dbReference type="GO" id="GO:0005509">
    <property type="term" value="F:calcium ion binding"/>
    <property type="evidence" value="ECO:0007669"/>
    <property type="project" value="InterPro"/>
</dbReference>
<dbReference type="KEGG" id="mlut:JET14_22010"/>
<dbReference type="InterPro" id="IPR018511">
    <property type="entry name" value="Hemolysin-typ_Ca-bd_CS"/>
</dbReference>
<name>A0A7T7HPR9_9HYPH</name>
<keyword evidence="2" id="KW-0964">Secreted</keyword>
<dbReference type="PRINTS" id="PR00313">
    <property type="entry name" value="CABNDNGRPT"/>
</dbReference>
<evidence type="ECO:0000313" key="5">
    <source>
        <dbReference type="Proteomes" id="UP000596083"/>
    </source>
</evidence>